<dbReference type="Proteomes" id="UP000078541">
    <property type="component" value="Unassembled WGS sequence"/>
</dbReference>
<proteinExistence type="predicted"/>
<reference evidence="2 3" key="1">
    <citation type="submission" date="2016-03" db="EMBL/GenBank/DDBJ databases">
        <title>Trachymyrmex septentrionalis WGS genome.</title>
        <authorList>
            <person name="Nygaard S."/>
            <person name="Hu H."/>
            <person name="Boomsma J."/>
            <person name="Zhang G."/>
        </authorList>
    </citation>
    <scope>NUCLEOTIDE SEQUENCE [LARGE SCALE GENOMIC DNA]</scope>
    <source>
        <strain evidence="2">Tsep2-gDNA-1</strain>
        <tissue evidence="2">Whole body</tissue>
    </source>
</reference>
<protein>
    <submittedName>
        <fullName evidence="2">Uncharacterized protein</fullName>
    </submittedName>
</protein>
<evidence type="ECO:0000313" key="3">
    <source>
        <dbReference type="Proteomes" id="UP000078541"/>
    </source>
</evidence>
<gene>
    <name evidence="2" type="ORF">ALC56_03102</name>
</gene>
<evidence type="ECO:0000256" key="1">
    <source>
        <dbReference type="SAM" id="MobiDB-lite"/>
    </source>
</evidence>
<feature type="region of interest" description="Disordered" evidence="1">
    <location>
        <begin position="1"/>
        <end position="51"/>
    </location>
</feature>
<dbReference type="AlphaFoldDB" id="A0A151JZM1"/>
<evidence type="ECO:0000313" key="2">
    <source>
        <dbReference type="EMBL" id="KYN42471.1"/>
    </source>
</evidence>
<organism evidence="2 3">
    <name type="scientific">Trachymyrmex septentrionalis</name>
    <dbReference type="NCBI Taxonomy" id="34720"/>
    <lineage>
        <taxon>Eukaryota</taxon>
        <taxon>Metazoa</taxon>
        <taxon>Ecdysozoa</taxon>
        <taxon>Arthropoda</taxon>
        <taxon>Hexapoda</taxon>
        <taxon>Insecta</taxon>
        <taxon>Pterygota</taxon>
        <taxon>Neoptera</taxon>
        <taxon>Endopterygota</taxon>
        <taxon>Hymenoptera</taxon>
        <taxon>Apocrita</taxon>
        <taxon>Aculeata</taxon>
        <taxon>Formicoidea</taxon>
        <taxon>Formicidae</taxon>
        <taxon>Myrmicinae</taxon>
        <taxon>Trachymyrmex</taxon>
    </lineage>
</organism>
<keyword evidence="3" id="KW-1185">Reference proteome</keyword>
<name>A0A151JZM1_9HYME</name>
<sequence length="320" mass="37195">MWNSRRVPARREQIAYKAGTGRHVVRTQTGTQKKRRRIGRGQKGLANTSDAGQRVFSNENKRAKRKKLKKEEGEREVAWYRDRRSRARRGKKKEERKRWDEGGELLRQLNDGDDFAALCNDSPGSRLFEYLRTSYSYLDTRLEPSQEGDVRGLLPYLIHLIHPPPTLPPFRPYLRKFLGFDDDEVYSWGLVGCRWCAPVCVGGAYREAHAVATASHQPRNSEEFVRERKDTSISRTLIIVGAFVTRLVIERTSRLDEPFEGQNVDFAVHALVTTVDRYLQALDDQYTSRKLRWPRPRGMRSVHRVSRNSLLPIEIVKFSR</sequence>
<dbReference type="EMBL" id="KQ981351">
    <property type="protein sequence ID" value="KYN42471.1"/>
    <property type="molecule type" value="Genomic_DNA"/>
</dbReference>
<accession>A0A151JZM1</accession>